<reference evidence="2 3" key="1">
    <citation type="journal article" date="2019" name="Nat. Ecol. Evol.">
        <title>Megaphylogeny resolves global patterns of mushroom evolution.</title>
        <authorList>
            <person name="Varga T."/>
            <person name="Krizsan K."/>
            <person name="Foldi C."/>
            <person name="Dima B."/>
            <person name="Sanchez-Garcia M."/>
            <person name="Sanchez-Ramirez S."/>
            <person name="Szollosi G.J."/>
            <person name="Szarkandi J.G."/>
            <person name="Papp V."/>
            <person name="Albert L."/>
            <person name="Andreopoulos W."/>
            <person name="Angelini C."/>
            <person name="Antonin V."/>
            <person name="Barry K.W."/>
            <person name="Bougher N.L."/>
            <person name="Buchanan P."/>
            <person name="Buyck B."/>
            <person name="Bense V."/>
            <person name="Catcheside P."/>
            <person name="Chovatia M."/>
            <person name="Cooper J."/>
            <person name="Damon W."/>
            <person name="Desjardin D."/>
            <person name="Finy P."/>
            <person name="Geml J."/>
            <person name="Haridas S."/>
            <person name="Hughes K."/>
            <person name="Justo A."/>
            <person name="Karasinski D."/>
            <person name="Kautmanova I."/>
            <person name="Kiss B."/>
            <person name="Kocsube S."/>
            <person name="Kotiranta H."/>
            <person name="LaButti K.M."/>
            <person name="Lechner B.E."/>
            <person name="Liimatainen K."/>
            <person name="Lipzen A."/>
            <person name="Lukacs Z."/>
            <person name="Mihaltcheva S."/>
            <person name="Morgado L.N."/>
            <person name="Niskanen T."/>
            <person name="Noordeloos M.E."/>
            <person name="Ohm R.A."/>
            <person name="Ortiz-Santana B."/>
            <person name="Ovrebo C."/>
            <person name="Racz N."/>
            <person name="Riley R."/>
            <person name="Savchenko A."/>
            <person name="Shiryaev A."/>
            <person name="Soop K."/>
            <person name="Spirin V."/>
            <person name="Szebenyi C."/>
            <person name="Tomsovsky M."/>
            <person name="Tulloss R.E."/>
            <person name="Uehling J."/>
            <person name="Grigoriev I.V."/>
            <person name="Vagvolgyi C."/>
            <person name="Papp T."/>
            <person name="Martin F.M."/>
            <person name="Miettinen O."/>
            <person name="Hibbett D.S."/>
            <person name="Nagy L.G."/>
        </authorList>
    </citation>
    <scope>NUCLEOTIDE SEQUENCE [LARGE SCALE GENOMIC DNA]</scope>
    <source>
        <strain evidence="2 3">CBS 962.96</strain>
    </source>
</reference>
<dbReference type="OrthoDB" id="2974648at2759"/>
<evidence type="ECO:0000313" key="3">
    <source>
        <dbReference type="Proteomes" id="UP000297245"/>
    </source>
</evidence>
<dbReference type="EMBL" id="ML179282">
    <property type="protein sequence ID" value="THU92325.1"/>
    <property type="molecule type" value="Genomic_DNA"/>
</dbReference>
<dbReference type="Proteomes" id="UP000297245">
    <property type="component" value="Unassembled WGS sequence"/>
</dbReference>
<feature type="compositionally biased region" description="Polar residues" evidence="1">
    <location>
        <begin position="312"/>
        <end position="332"/>
    </location>
</feature>
<sequence>MAAKPNSTVPSQPFYYSYPMPPHLYPGFNSTIHTHPQTVPLAHQNHPVPVQSVSHTAYDANLPPTGSKNTQKVYRGHTAPQLHTLCACAVEINFYAAPKGQKKAYGDSLRQAANRLGVSGSVAVLKDRLKDLLTWHLDPKACPEQLKQVMEASNIKDSFGALLDQLAESKEKCELESDEKREAIIKKAEQDKLGGEAIRQALLTTLRTRSSDVRSTPAPLDPQDDSSSAVLSPEKERSASPLLDDGDYSVTPSTPVLVKKEPIEMTIQDCQLSLGDDGNETEPDVIDLTSSPYTPPLHHLRYRCFGLGPEPTESSIGGDATSSTLTTQNASEESFDTHVTAGSPPTDVRTPFKNLAGKENLELDDSILTMKRKRSDVDSATSAKSKKQKKSESTPMSRKTSRVRKDKFDLQAYLEQEREERRQRDTLVLNEMRETRKTYEQNQKENLENQRELISVLRDLSKY</sequence>
<evidence type="ECO:0000256" key="1">
    <source>
        <dbReference type="SAM" id="MobiDB-lite"/>
    </source>
</evidence>
<proteinExistence type="predicted"/>
<feature type="region of interest" description="Disordered" evidence="1">
    <location>
        <begin position="365"/>
        <end position="446"/>
    </location>
</feature>
<feature type="compositionally biased region" description="Basic and acidic residues" evidence="1">
    <location>
        <begin position="415"/>
        <end position="446"/>
    </location>
</feature>
<dbReference type="AlphaFoldDB" id="A0A4V4HEV8"/>
<name>A0A4V4HEV8_DENBC</name>
<accession>A0A4V4HEV8</accession>
<keyword evidence="3" id="KW-1185">Reference proteome</keyword>
<feature type="region of interest" description="Disordered" evidence="1">
    <location>
        <begin position="311"/>
        <end position="352"/>
    </location>
</feature>
<gene>
    <name evidence="2" type="ORF">K435DRAFT_840609</name>
</gene>
<organism evidence="2 3">
    <name type="scientific">Dendrothele bispora (strain CBS 962.96)</name>
    <dbReference type="NCBI Taxonomy" id="1314807"/>
    <lineage>
        <taxon>Eukaryota</taxon>
        <taxon>Fungi</taxon>
        <taxon>Dikarya</taxon>
        <taxon>Basidiomycota</taxon>
        <taxon>Agaricomycotina</taxon>
        <taxon>Agaricomycetes</taxon>
        <taxon>Agaricomycetidae</taxon>
        <taxon>Agaricales</taxon>
        <taxon>Agaricales incertae sedis</taxon>
        <taxon>Dendrothele</taxon>
    </lineage>
</organism>
<feature type="region of interest" description="Disordered" evidence="1">
    <location>
        <begin position="208"/>
        <end position="250"/>
    </location>
</feature>
<evidence type="ECO:0000313" key="2">
    <source>
        <dbReference type="EMBL" id="THU92325.1"/>
    </source>
</evidence>
<protein>
    <submittedName>
        <fullName evidence="2">Uncharacterized protein</fullName>
    </submittedName>
</protein>